<dbReference type="PANTHER" id="PTHR30034">
    <property type="entry name" value="FLAGELLAR MOTOR SWITCH PROTEIN FLIM"/>
    <property type="match status" value="1"/>
</dbReference>
<dbReference type="PRINTS" id="PR00956">
    <property type="entry name" value="FLGMOTORFLIN"/>
</dbReference>
<comment type="caution">
    <text evidence="3">The sequence shown here is derived from an EMBL/GenBank/DDBJ whole genome shotgun (WGS) entry which is preliminary data.</text>
</comment>
<dbReference type="Proteomes" id="UP001265259">
    <property type="component" value="Unassembled WGS sequence"/>
</dbReference>
<reference evidence="3 4" key="1">
    <citation type="submission" date="2023-09" db="EMBL/GenBank/DDBJ databases">
        <authorList>
            <person name="Rey-Velasco X."/>
        </authorList>
    </citation>
    <scope>NUCLEOTIDE SEQUENCE [LARGE SCALE GENOMIC DNA]</scope>
    <source>
        <strain evidence="3 4">F158</strain>
    </source>
</reference>
<dbReference type="InterPro" id="IPR001172">
    <property type="entry name" value="FliN_T3SS_HrcQb"/>
</dbReference>
<keyword evidence="3" id="KW-0966">Cell projection</keyword>
<dbReference type="SUPFAM" id="SSF101801">
    <property type="entry name" value="Surface presentation of antigens (SPOA)"/>
    <property type="match status" value="1"/>
</dbReference>
<comment type="similarity">
    <text evidence="1">Belongs to the FliN/MopA/SpaO family.</text>
</comment>
<dbReference type="RefSeq" id="WP_311689441.1">
    <property type="nucleotide sequence ID" value="NZ_JAVRHL010000001.1"/>
</dbReference>
<evidence type="ECO:0000256" key="1">
    <source>
        <dbReference type="ARBA" id="ARBA00009226"/>
    </source>
</evidence>
<dbReference type="PANTHER" id="PTHR30034:SF6">
    <property type="entry name" value="YOP PROTEINS TRANSLOCATION PROTEIN Q"/>
    <property type="match status" value="1"/>
</dbReference>
<gene>
    <name evidence="3" type="ORF">RM543_03165</name>
</gene>
<dbReference type="Gene3D" id="2.30.330.10">
    <property type="entry name" value="SpoA-like"/>
    <property type="match status" value="1"/>
</dbReference>
<evidence type="ECO:0000313" key="4">
    <source>
        <dbReference type="Proteomes" id="UP001265259"/>
    </source>
</evidence>
<dbReference type="EMBL" id="JAVRHL010000001">
    <property type="protein sequence ID" value="MDT0681672.1"/>
    <property type="molecule type" value="Genomic_DNA"/>
</dbReference>
<keyword evidence="3" id="KW-0282">Flagellum</keyword>
<dbReference type="Pfam" id="PF01052">
    <property type="entry name" value="FliMN_C"/>
    <property type="match status" value="1"/>
</dbReference>
<organism evidence="3 4">
    <name type="scientific">Tropicimonas omnivorans</name>
    <dbReference type="NCBI Taxonomy" id="3075590"/>
    <lineage>
        <taxon>Bacteria</taxon>
        <taxon>Pseudomonadati</taxon>
        <taxon>Pseudomonadota</taxon>
        <taxon>Alphaproteobacteria</taxon>
        <taxon>Rhodobacterales</taxon>
        <taxon>Roseobacteraceae</taxon>
        <taxon>Tropicimonas</taxon>
    </lineage>
</organism>
<proteinExistence type="inferred from homology"/>
<name>A0ABU3DEW3_9RHOB</name>
<evidence type="ECO:0000313" key="3">
    <source>
        <dbReference type="EMBL" id="MDT0681672.1"/>
    </source>
</evidence>
<keyword evidence="4" id="KW-1185">Reference proteome</keyword>
<dbReference type="InterPro" id="IPR036429">
    <property type="entry name" value="SpoA-like_sf"/>
</dbReference>
<evidence type="ECO:0000259" key="2">
    <source>
        <dbReference type="Pfam" id="PF01052"/>
    </source>
</evidence>
<sequence length="96" mass="10631">MAEPEHRLETPADDSPLARVQVEVVVSVGRTRAKVRDLMRLGPDSILPIDRRIEDPVELWVGDRLIARGELQELDGAQAGQLAVRLTDVAGPDRQE</sequence>
<dbReference type="InterPro" id="IPR001543">
    <property type="entry name" value="FliN-like_C"/>
</dbReference>
<feature type="domain" description="Flagellar motor switch protein FliN-like C-terminal" evidence="2">
    <location>
        <begin position="17"/>
        <end position="89"/>
    </location>
</feature>
<keyword evidence="3" id="KW-0969">Cilium</keyword>
<accession>A0ABU3DEW3</accession>
<protein>
    <submittedName>
        <fullName evidence="3">FliM/FliN family flagellar motor C-terminal domain-containing protein</fullName>
    </submittedName>
</protein>